<comment type="cofactor">
    <cofactor evidence="2">
        <name>K(+)</name>
        <dbReference type="ChEBI" id="CHEBI:29103"/>
    </cofactor>
</comment>
<evidence type="ECO:0000256" key="12">
    <source>
        <dbReference type="ARBA" id="ARBA00022958"/>
    </source>
</evidence>
<evidence type="ECO:0000256" key="15">
    <source>
        <dbReference type="ARBA" id="ARBA00040883"/>
    </source>
</evidence>
<dbReference type="EC" id="2.7.1.33" evidence="6 16"/>
<evidence type="ECO:0000256" key="13">
    <source>
        <dbReference type="ARBA" id="ARBA00022993"/>
    </source>
</evidence>
<evidence type="ECO:0000256" key="3">
    <source>
        <dbReference type="ARBA" id="ARBA00004496"/>
    </source>
</evidence>
<evidence type="ECO:0000256" key="16">
    <source>
        <dbReference type="HAMAP-Rule" id="MF_01274"/>
    </source>
</evidence>
<dbReference type="CDD" id="cd24015">
    <property type="entry name" value="ASKHA_NBD_PanK-III"/>
    <property type="match status" value="1"/>
</dbReference>
<evidence type="ECO:0000256" key="9">
    <source>
        <dbReference type="ARBA" id="ARBA00022741"/>
    </source>
</evidence>
<keyword evidence="8 16" id="KW-0808">Transferase</keyword>
<keyword evidence="11 16" id="KW-0067">ATP-binding</keyword>
<dbReference type="RefSeq" id="WP_022119876.1">
    <property type="nucleotide sequence ID" value="NZ_JAJEQE010000038.1"/>
</dbReference>
<keyword evidence="18" id="KW-1185">Reference proteome</keyword>
<evidence type="ECO:0000256" key="11">
    <source>
        <dbReference type="ARBA" id="ARBA00022840"/>
    </source>
</evidence>
<comment type="similarity">
    <text evidence="14 16">Belongs to the type III pantothenate kinase family.</text>
</comment>
<comment type="subunit">
    <text evidence="5 16">Homodimer.</text>
</comment>
<comment type="subcellular location">
    <subcellularLocation>
        <location evidence="3 16">Cytoplasm</location>
    </subcellularLocation>
</comment>
<reference evidence="17 18" key="1">
    <citation type="submission" date="2021-10" db="EMBL/GenBank/DDBJ databases">
        <title>Anaerobic single-cell dispensing facilitates the cultivation of human gut bacteria.</title>
        <authorList>
            <person name="Afrizal A."/>
        </authorList>
    </citation>
    <scope>NUCLEOTIDE SEQUENCE [LARGE SCALE GENOMIC DNA]</scope>
    <source>
        <strain evidence="17 18">CLA-AA-H246</strain>
    </source>
</reference>
<dbReference type="Gene3D" id="3.30.420.40">
    <property type="match status" value="2"/>
</dbReference>
<dbReference type="Pfam" id="PF03309">
    <property type="entry name" value="Pan_kinase"/>
    <property type="match status" value="1"/>
</dbReference>
<evidence type="ECO:0000256" key="5">
    <source>
        <dbReference type="ARBA" id="ARBA00011738"/>
    </source>
</evidence>
<sequence>MILAIDIGNTNIVVGCIRGDEVLFTERLSTNTTHTTLEYAISFKNVLEIYQIDAKEIEGAIISSVVPPITNVIRDSIHKITDAEVLIVGPGVKTGLNILMDNPKTLGSDLVVNAVAGISEYPVPLILIDLGTATTISVIDNKKNYIGGMILPGIRVSTDSLTSRTSQLPRIGVEEPRRLIGTNTIDCMKSGMIYGNASCLDGMIQRINRELGEKATVVATGGLARFIVPHCLEHVILDDELLLKGLKYIYYKNRTPRHAG</sequence>
<evidence type="ECO:0000256" key="2">
    <source>
        <dbReference type="ARBA" id="ARBA00001958"/>
    </source>
</evidence>
<keyword evidence="16" id="KW-0479">Metal-binding</keyword>
<feature type="binding site" evidence="16">
    <location>
        <begin position="107"/>
        <end position="110"/>
    </location>
    <ligand>
        <name>substrate</name>
    </ligand>
</feature>
<comment type="catalytic activity">
    <reaction evidence="1 16">
        <text>(R)-pantothenate + ATP = (R)-4'-phosphopantothenate + ADP + H(+)</text>
        <dbReference type="Rhea" id="RHEA:16373"/>
        <dbReference type="ChEBI" id="CHEBI:10986"/>
        <dbReference type="ChEBI" id="CHEBI:15378"/>
        <dbReference type="ChEBI" id="CHEBI:29032"/>
        <dbReference type="ChEBI" id="CHEBI:30616"/>
        <dbReference type="ChEBI" id="CHEBI:456216"/>
        <dbReference type="EC" id="2.7.1.33"/>
    </reaction>
</comment>
<proteinExistence type="inferred from homology"/>
<dbReference type="PANTHER" id="PTHR34265">
    <property type="entry name" value="TYPE III PANTOTHENATE KINASE"/>
    <property type="match status" value="1"/>
</dbReference>
<evidence type="ECO:0000313" key="18">
    <source>
        <dbReference type="Proteomes" id="UP001299235"/>
    </source>
</evidence>
<feature type="binding site" evidence="16">
    <location>
        <position position="129"/>
    </location>
    <ligand>
        <name>K(+)</name>
        <dbReference type="ChEBI" id="CHEBI:29103"/>
    </ligand>
</feature>
<dbReference type="HAMAP" id="MF_01274">
    <property type="entry name" value="Pantothen_kinase_3"/>
    <property type="match status" value="1"/>
</dbReference>
<name>A0ABS8EWV4_9FIRM</name>
<accession>A0ABS8EWV4</accession>
<dbReference type="NCBIfam" id="NF009855">
    <property type="entry name" value="PRK13321.1"/>
    <property type="match status" value="1"/>
</dbReference>
<dbReference type="SUPFAM" id="SSF53067">
    <property type="entry name" value="Actin-like ATPase domain"/>
    <property type="match status" value="2"/>
</dbReference>
<dbReference type="GO" id="GO:0004594">
    <property type="term" value="F:pantothenate kinase activity"/>
    <property type="evidence" value="ECO:0007669"/>
    <property type="project" value="UniProtKB-EC"/>
</dbReference>
<keyword evidence="13 16" id="KW-0173">Coenzyme A biosynthesis</keyword>
<keyword evidence="12 16" id="KW-0630">Potassium</keyword>
<evidence type="ECO:0000256" key="14">
    <source>
        <dbReference type="ARBA" id="ARBA00038036"/>
    </source>
</evidence>
<feature type="binding site" evidence="16">
    <location>
        <position position="184"/>
    </location>
    <ligand>
        <name>substrate</name>
    </ligand>
</feature>
<feature type="active site" description="Proton acceptor" evidence="16">
    <location>
        <position position="109"/>
    </location>
</feature>
<evidence type="ECO:0000256" key="7">
    <source>
        <dbReference type="ARBA" id="ARBA00022490"/>
    </source>
</evidence>
<dbReference type="NCBIfam" id="TIGR00671">
    <property type="entry name" value="baf"/>
    <property type="match status" value="1"/>
</dbReference>
<comment type="caution">
    <text evidence="16">Lacks conserved residue(s) required for the propagation of feature annotation.</text>
</comment>
<evidence type="ECO:0000256" key="4">
    <source>
        <dbReference type="ARBA" id="ARBA00005225"/>
    </source>
</evidence>
<gene>
    <name evidence="16" type="primary">coaX</name>
    <name evidence="17" type="ORF">LKD42_10540</name>
</gene>
<comment type="cofactor">
    <cofactor evidence="16">
        <name>NH4(+)</name>
        <dbReference type="ChEBI" id="CHEBI:28938"/>
    </cofactor>
    <cofactor evidence="16">
        <name>K(+)</name>
        <dbReference type="ChEBI" id="CHEBI:29103"/>
    </cofactor>
    <text evidence="16">A monovalent cation. Ammonium or potassium.</text>
</comment>
<evidence type="ECO:0000256" key="6">
    <source>
        <dbReference type="ARBA" id="ARBA00012102"/>
    </source>
</evidence>
<comment type="pathway">
    <text evidence="4 16">Cofactor biosynthesis; coenzyme A biosynthesis; CoA from (R)-pantothenate: step 1/5.</text>
</comment>
<dbReference type="EMBL" id="JAJEQE010000038">
    <property type="protein sequence ID" value="MCC2149685.1"/>
    <property type="molecule type" value="Genomic_DNA"/>
</dbReference>
<dbReference type="InterPro" id="IPR043129">
    <property type="entry name" value="ATPase_NBD"/>
</dbReference>
<evidence type="ECO:0000256" key="1">
    <source>
        <dbReference type="ARBA" id="ARBA00001206"/>
    </source>
</evidence>
<evidence type="ECO:0000313" key="17">
    <source>
        <dbReference type="EMBL" id="MCC2149685.1"/>
    </source>
</evidence>
<keyword evidence="9 16" id="KW-0547">Nucleotide-binding</keyword>
<keyword evidence="10 16" id="KW-0418">Kinase</keyword>
<dbReference type="InterPro" id="IPR004619">
    <property type="entry name" value="Type_III_PanK"/>
</dbReference>
<evidence type="ECO:0000256" key="10">
    <source>
        <dbReference type="ARBA" id="ARBA00022777"/>
    </source>
</evidence>
<feature type="binding site" evidence="16">
    <location>
        <position position="132"/>
    </location>
    <ligand>
        <name>ATP</name>
        <dbReference type="ChEBI" id="CHEBI:30616"/>
    </ligand>
</feature>
<organism evidence="17 18">
    <name type="scientific">Hominisplanchenecus faecis</name>
    <dbReference type="NCBI Taxonomy" id="2885351"/>
    <lineage>
        <taxon>Bacteria</taxon>
        <taxon>Bacillati</taxon>
        <taxon>Bacillota</taxon>
        <taxon>Clostridia</taxon>
        <taxon>Lachnospirales</taxon>
        <taxon>Lachnospiraceae</taxon>
        <taxon>Hominisplanchenecus</taxon>
    </lineage>
</organism>
<comment type="function">
    <text evidence="16">Catalyzes the phosphorylation of pantothenate (Pan), the first step in CoA biosynthesis.</text>
</comment>
<evidence type="ECO:0000256" key="8">
    <source>
        <dbReference type="ARBA" id="ARBA00022679"/>
    </source>
</evidence>
<dbReference type="Proteomes" id="UP001299235">
    <property type="component" value="Unassembled WGS sequence"/>
</dbReference>
<comment type="caution">
    <text evidence="17">The sequence shown here is derived from an EMBL/GenBank/DDBJ whole genome shotgun (WGS) entry which is preliminary data.</text>
</comment>
<feature type="binding site" evidence="16">
    <location>
        <begin position="6"/>
        <end position="13"/>
    </location>
    <ligand>
        <name>ATP</name>
        <dbReference type="ChEBI" id="CHEBI:30616"/>
    </ligand>
</feature>
<dbReference type="PANTHER" id="PTHR34265:SF1">
    <property type="entry name" value="TYPE III PANTOTHENATE KINASE"/>
    <property type="match status" value="1"/>
</dbReference>
<protein>
    <recommendedName>
        <fullName evidence="15 16">Type III pantothenate kinase</fullName>
        <ecNumber evidence="6 16">2.7.1.33</ecNumber>
    </recommendedName>
    <alternativeName>
        <fullName evidence="16">PanK-III</fullName>
    </alternativeName>
    <alternativeName>
        <fullName evidence="16">Pantothenic acid kinase</fullName>
    </alternativeName>
</protein>
<keyword evidence="7 16" id="KW-0963">Cytoplasm</keyword>